<dbReference type="EMBL" id="JBIAHM010000002">
    <property type="protein sequence ID" value="MFE9598663.1"/>
    <property type="molecule type" value="Genomic_DNA"/>
</dbReference>
<name>A0ABW6LZR9_9ACTN</name>
<reference evidence="2 3" key="1">
    <citation type="submission" date="2024-10" db="EMBL/GenBank/DDBJ databases">
        <title>The Natural Products Discovery Center: Release of the First 8490 Sequenced Strains for Exploring Actinobacteria Biosynthetic Diversity.</title>
        <authorList>
            <person name="Kalkreuter E."/>
            <person name="Kautsar S.A."/>
            <person name="Yang D."/>
            <person name="Bader C.D."/>
            <person name="Teijaro C.N."/>
            <person name="Fluegel L."/>
            <person name="Davis C.M."/>
            <person name="Simpson J.R."/>
            <person name="Lauterbach L."/>
            <person name="Steele A.D."/>
            <person name="Gui C."/>
            <person name="Meng S."/>
            <person name="Li G."/>
            <person name="Viehrig K."/>
            <person name="Ye F."/>
            <person name="Su P."/>
            <person name="Kiefer A.F."/>
            <person name="Nichols A."/>
            <person name="Cepeda A.J."/>
            <person name="Yan W."/>
            <person name="Fan B."/>
            <person name="Jiang Y."/>
            <person name="Adhikari A."/>
            <person name="Zheng C.-J."/>
            <person name="Schuster L."/>
            <person name="Cowan T.M."/>
            <person name="Smanski M.J."/>
            <person name="Chevrette M.G."/>
            <person name="De Carvalho L.P.S."/>
            <person name="Shen B."/>
        </authorList>
    </citation>
    <scope>NUCLEOTIDE SEQUENCE [LARGE SCALE GENOMIC DNA]</scope>
    <source>
        <strain evidence="2 3">NPDC006488</strain>
    </source>
</reference>
<accession>A0ABW6LZR9</accession>
<dbReference type="Proteomes" id="UP001601303">
    <property type="component" value="Unassembled WGS sequence"/>
</dbReference>
<keyword evidence="3" id="KW-1185">Reference proteome</keyword>
<dbReference type="Gene3D" id="3.10.310.10">
    <property type="entry name" value="Diaminopimelate Epimerase, Chain A, domain 1"/>
    <property type="match status" value="2"/>
</dbReference>
<evidence type="ECO:0000313" key="2">
    <source>
        <dbReference type="EMBL" id="MFE9598663.1"/>
    </source>
</evidence>
<evidence type="ECO:0000313" key="3">
    <source>
        <dbReference type="Proteomes" id="UP001601303"/>
    </source>
</evidence>
<organism evidence="2 3">
    <name type="scientific">Streptomyces hokutonensis</name>
    <dbReference type="NCBI Taxonomy" id="1306990"/>
    <lineage>
        <taxon>Bacteria</taxon>
        <taxon>Bacillati</taxon>
        <taxon>Actinomycetota</taxon>
        <taxon>Actinomycetes</taxon>
        <taxon>Kitasatosporales</taxon>
        <taxon>Streptomycetaceae</taxon>
        <taxon>Streptomyces</taxon>
    </lineage>
</organism>
<comment type="caution">
    <text evidence="2">The sequence shown here is derived from an EMBL/GenBank/DDBJ whole genome shotgun (WGS) entry which is preliminary data.</text>
</comment>
<evidence type="ECO:0000256" key="1">
    <source>
        <dbReference type="ARBA" id="ARBA00007529"/>
    </source>
</evidence>
<dbReference type="Pfam" id="PF05544">
    <property type="entry name" value="Pro_racemase"/>
    <property type="match status" value="1"/>
</dbReference>
<dbReference type="PIRSF" id="PIRSF029792">
    <property type="entry name" value="Pro_racemase"/>
    <property type="match status" value="1"/>
</dbReference>
<gene>
    <name evidence="2" type="ORF">ACFYNQ_08765</name>
</gene>
<dbReference type="InterPro" id="IPR008794">
    <property type="entry name" value="Pro_racemase_fam"/>
</dbReference>
<comment type="similarity">
    <text evidence="1">Belongs to the proline racemase family.</text>
</comment>
<dbReference type="PANTHER" id="PTHR33442:SF1">
    <property type="entry name" value="TRANS-3-HYDROXY-L-PROLINE DEHYDRATASE"/>
    <property type="match status" value="1"/>
</dbReference>
<dbReference type="PANTHER" id="PTHR33442">
    <property type="entry name" value="TRANS-3-HYDROXY-L-PROLINE DEHYDRATASE"/>
    <property type="match status" value="1"/>
</dbReference>
<proteinExistence type="inferred from homology"/>
<dbReference type="SUPFAM" id="SSF54506">
    <property type="entry name" value="Diaminopimelate epimerase-like"/>
    <property type="match status" value="1"/>
</dbReference>
<dbReference type="RefSeq" id="WP_388104162.1">
    <property type="nucleotide sequence ID" value="NZ_JBIAHM010000002.1"/>
</dbReference>
<sequence length="339" mass="35526">MIDHVDTVDYHTGGEPFRIVAEPPAAIPGRSVADRHIRAIADPAVDGLRRLLCLEPRGHADMFGGFLTPPDDAGADFGVLFWHKDGFSSACGHGTIALGAWAVESGRVVADPTGVTDVTIDVPSGRVVARVHTEAGQVTAVDFVNVPSHVLATDVEIRTSRGNVLVDLAYAGSVYAHLRAADVGLSVEPRNVDALIAVGREVKSLLTGTPYAQHPTDRRLNGIYGTILYDELDEEANGDLHQRSATVFADGALDRSPCGSGSASRVAVLAASGALKPGRCLLHESVVGSRFVCTVVAGTTVDDGTPAVVPSVTGMAYRCGSSRFTVDPRDPLASGFVLR</sequence>
<dbReference type="SFLD" id="SFLDS00028">
    <property type="entry name" value="Proline_Racemase"/>
    <property type="match status" value="1"/>
</dbReference>
<protein>
    <submittedName>
        <fullName evidence="2">Proline racemase family protein</fullName>
    </submittedName>
</protein>